<dbReference type="Proteomes" id="UP000177870">
    <property type="component" value="Chromosome"/>
</dbReference>
<evidence type="ECO:0000313" key="1">
    <source>
        <dbReference type="EMBL" id="AOW98532.1"/>
    </source>
</evidence>
<accession>A0A1D8TLT3</accession>
<reference evidence="2" key="1">
    <citation type="submission" date="2016-10" db="EMBL/GenBank/DDBJ databases">
        <title>Comparative genomics uncovers the prolific and rare metabolic potential of the cyanobacterial genus Moorea.</title>
        <authorList>
            <person name="Leao T."/>
            <person name="Castelao G."/>
            <person name="Korobeynikov A."/>
            <person name="Monroe E.A."/>
            <person name="Podell S."/>
            <person name="Glukhov E."/>
            <person name="Allen E."/>
            <person name="Gerwick W.H."/>
            <person name="Gerwick L."/>
        </authorList>
    </citation>
    <scope>NUCLEOTIDE SEQUENCE [LARGE SCALE GENOMIC DNA]</scope>
    <source>
        <strain evidence="2">PAL-8-15-08-1</strain>
    </source>
</reference>
<dbReference type="EMBL" id="CP017599">
    <property type="protein sequence ID" value="AOW98532.1"/>
    <property type="molecule type" value="Genomic_DNA"/>
</dbReference>
<proteinExistence type="predicted"/>
<sequence length="91" mass="10394">MTNDTQPELVTNDAITEIPAKRWDVMLTTTVIQAFQVRCILAFLGFHLGTLSVSIQNIGYFWKFVGKPWKMTGTFHNGYKVSLQEFLLVLL</sequence>
<evidence type="ECO:0000313" key="2">
    <source>
        <dbReference type="Proteomes" id="UP000177870"/>
    </source>
</evidence>
<name>A0A1D8TLT3_9CYAN</name>
<dbReference type="KEGG" id="mpro:BJP34_02905"/>
<gene>
    <name evidence="1" type="ORF">BJP34_02905</name>
</gene>
<protein>
    <submittedName>
        <fullName evidence="1">Uncharacterized protein</fullName>
    </submittedName>
</protein>
<organism evidence="1 2">
    <name type="scientific">Moorena producens PAL-8-15-08-1</name>
    <dbReference type="NCBI Taxonomy" id="1458985"/>
    <lineage>
        <taxon>Bacteria</taxon>
        <taxon>Bacillati</taxon>
        <taxon>Cyanobacteriota</taxon>
        <taxon>Cyanophyceae</taxon>
        <taxon>Coleofasciculales</taxon>
        <taxon>Coleofasciculaceae</taxon>
        <taxon>Moorena</taxon>
    </lineage>
</organism>
<dbReference type="AlphaFoldDB" id="A0A1D8TLT3"/>